<reference evidence="10" key="1">
    <citation type="submission" date="2020-07" db="EMBL/GenBank/DDBJ databases">
        <title>Draft Genome Sequence of a Deep-Sea Yeast, Naganishia (Cryptococcus) liquefaciens strain N6.</title>
        <authorList>
            <person name="Han Y.W."/>
            <person name="Kajitani R."/>
            <person name="Morimoto H."/>
            <person name="Parhat M."/>
            <person name="Tsubouchi H."/>
            <person name="Bakenova O."/>
            <person name="Ogata M."/>
            <person name="Argunhan B."/>
            <person name="Aoki R."/>
            <person name="Kajiwara S."/>
            <person name="Itoh T."/>
            <person name="Iwasaki H."/>
        </authorList>
    </citation>
    <scope>NUCLEOTIDE SEQUENCE</scope>
    <source>
        <strain evidence="10">N6</strain>
    </source>
</reference>
<evidence type="ECO:0000256" key="5">
    <source>
        <dbReference type="ARBA" id="ARBA00023274"/>
    </source>
</evidence>
<dbReference type="GO" id="GO:0003735">
    <property type="term" value="F:structural constituent of ribosome"/>
    <property type="evidence" value="ECO:0007669"/>
    <property type="project" value="TreeGrafter"/>
</dbReference>
<dbReference type="GO" id="GO:0004525">
    <property type="term" value="F:ribonuclease III activity"/>
    <property type="evidence" value="ECO:0007669"/>
    <property type="project" value="InterPro"/>
</dbReference>
<feature type="region of interest" description="Disordered" evidence="8">
    <location>
        <begin position="392"/>
        <end position="419"/>
    </location>
</feature>
<dbReference type="GO" id="GO:0003723">
    <property type="term" value="F:RNA binding"/>
    <property type="evidence" value="ECO:0007669"/>
    <property type="project" value="UniProtKB-KW"/>
</dbReference>
<evidence type="ECO:0000313" key="11">
    <source>
        <dbReference type="Proteomes" id="UP000620104"/>
    </source>
</evidence>
<dbReference type="PANTHER" id="PTHR11207:SF32">
    <property type="entry name" value="LARGE RIBOSOMAL SUBUNIT PROTEIN ML44"/>
    <property type="match status" value="1"/>
</dbReference>
<protein>
    <recommendedName>
        <fullName evidence="7">Large ribosomal subunit protein mL44</fullName>
    </recommendedName>
</protein>
<comment type="caution">
    <text evidence="10">The sequence shown here is derived from an EMBL/GenBank/DDBJ whole genome shotgun (WGS) entry which is preliminary data.</text>
</comment>
<dbReference type="Pfam" id="PF22892">
    <property type="entry name" value="DSRM_MRPL44"/>
    <property type="match status" value="1"/>
</dbReference>
<dbReference type="PROSITE" id="PS50142">
    <property type="entry name" value="RNASE_3_2"/>
    <property type="match status" value="1"/>
</dbReference>
<keyword evidence="2" id="KW-0694">RNA-binding</keyword>
<dbReference type="Gene3D" id="1.10.1520.10">
    <property type="entry name" value="Ribonuclease III domain"/>
    <property type="match status" value="1"/>
</dbReference>
<organism evidence="10 11">
    <name type="scientific">Naganishia liquefaciens</name>
    <dbReference type="NCBI Taxonomy" id="104408"/>
    <lineage>
        <taxon>Eukaryota</taxon>
        <taxon>Fungi</taxon>
        <taxon>Dikarya</taxon>
        <taxon>Basidiomycota</taxon>
        <taxon>Agaricomycotina</taxon>
        <taxon>Tremellomycetes</taxon>
        <taxon>Filobasidiales</taxon>
        <taxon>Filobasidiaceae</taxon>
        <taxon>Naganishia</taxon>
    </lineage>
</organism>
<gene>
    <name evidence="10" type="ORF">NliqN6_4568</name>
</gene>
<dbReference type="InterPro" id="IPR000999">
    <property type="entry name" value="RNase_III_dom"/>
</dbReference>
<dbReference type="InterPro" id="IPR044444">
    <property type="entry name" value="Ribosomal_mL44_DSRM_metazoa"/>
</dbReference>
<dbReference type="Proteomes" id="UP000620104">
    <property type="component" value="Unassembled WGS sequence"/>
</dbReference>
<keyword evidence="11" id="KW-1185">Reference proteome</keyword>
<sequence>MAARATIVSVRAAARTLLGEAGAGRWIGKRGVSAGHVAGNVRALTTATATTPTTSSKTPVDPLYAPDYPAHLPIPGSALAALCARLGLGSSEAMHAQLVVALTDVSYDPAKLPPSIQGATRAERAGDNALLAALGNSLLGLYASEHLATVYPNLPTRALKALVSLHVGPSACFDVARSLGLGVSNAPFADDGSVRGGEAFAGKARKRSTAGAGVPVRWVRAEREAAAQAEGKRRTTWEEVVARSVRALVALVYQEKGIAAARKFVHAHFMSRHVDVASVLSFRHPKHVLSVEVRKLLGQAGAPELAGVQSRILAESGRHSLSPIYNIGLFLPSGLKLAEGYGSSLRMAEHRAARNALVSIYTARGELLVRDHPTRQGERVGLQLPTEVYAPPPPSSGYATTAGLAAPADSVTRPEEREREFAGSALLAKAEALMASAERARGTRR</sequence>
<dbReference type="EMBL" id="BLZA01000030">
    <property type="protein sequence ID" value="GHJ88166.1"/>
    <property type="molecule type" value="Genomic_DNA"/>
</dbReference>
<dbReference type="GO" id="GO:0005739">
    <property type="term" value="C:mitochondrion"/>
    <property type="evidence" value="ECO:0007669"/>
    <property type="project" value="TreeGrafter"/>
</dbReference>
<name>A0A8H3YI30_9TREE</name>
<dbReference type="GO" id="GO:0006396">
    <property type="term" value="P:RNA processing"/>
    <property type="evidence" value="ECO:0007669"/>
    <property type="project" value="InterPro"/>
</dbReference>
<dbReference type="SUPFAM" id="SSF69065">
    <property type="entry name" value="RNase III domain-like"/>
    <property type="match status" value="1"/>
</dbReference>
<evidence type="ECO:0000256" key="6">
    <source>
        <dbReference type="ARBA" id="ARBA00024034"/>
    </source>
</evidence>
<dbReference type="Gene3D" id="3.30.160.20">
    <property type="match status" value="1"/>
</dbReference>
<evidence type="ECO:0000256" key="7">
    <source>
        <dbReference type="ARBA" id="ARBA00035187"/>
    </source>
</evidence>
<evidence type="ECO:0000256" key="3">
    <source>
        <dbReference type="ARBA" id="ARBA00022980"/>
    </source>
</evidence>
<keyword evidence="4" id="KW-0496">Mitochondrion</keyword>
<comment type="similarity">
    <text evidence="6">Belongs to the ribonuclease III family. Mitochondrion-specific ribosomal protein mL44 subfamily.</text>
</comment>
<dbReference type="SMART" id="SM00535">
    <property type="entry name" value="RIBOc"/>
    <property type="match status" value="1"/>
</dbReference>
<keyword evidence="5" id="KW-0687">Ribonucleoprotein</keyword>
<evidence type="ECO:0000256" key="8">
    <source>
        <dbReference type="SAM" id="MobiDB-lite"/>
    </source>
</evidence>
<dbReference type="AlphaFoldDB" id="A0A8H3YI30"/>
<dbReference type="Pfam" id="PF00636">
    <property type="entry name" value="Ribonuclease_3"/>
    <property type="match status" value="1"/>
</dbReference>
<dbReference type="PANTHER" id="PTHR11207">
    <property type="entry name" value="RIBONUCLEASE III"/>
    <property type="match status" value="1"/>
</dbReference>
<evidence type="ECO:0000313" key="10">
    <source>
        <dbReference type="EMBL" id="GHJ88166.1"/>
    </source>
</evidence>
<evidence type="ECO:0000256" key="1">
    <source>
        <dbReference type="ARBA" id="ARBA00004173"/>
    </source>
</evidence>
<keyword evidence="3" id="KW-0689">Ribosomal protein</keyword>
<evidence type="ECO:0000259" key="9">
    <source>
        <dbReference type="PROSITE" id="PS50142"/>
    </source>
</evidence>
<proteinExistence type="inferred from homology"/>
<comment type="subcellular location">
    <subcellularLocation>
        <location evidence="1">Mitochondrion</location>
    </subcellularLocation>
</comment>
<dbReference type="InterPro" id="IPR036389">
    <property type="entry name" value="RNase_III_sf"/>
</dbReference>
<dbReference type="OrthoDB" id="67027at2759"/>
<dbReference type="SUPFAM" id="SSF54768">
    <property type="entry name" value="dsRNA-binding domain-like"/>
    <property type="match status" value="1"/>
</dbReference>
<evidence type="ECO:0000256" key="2">
    <source>
        <dbReference type="ARBA" id="ARBA00022884"/>
    </source>
</evidence>
<feature type="domain" description="RNase III" evidence="9">
    <location>
        <begin position="79"/>
        <end position="182"/>
    </location>
</feature>
<accession>A0A8H3YI30</accession>
<evidence type="ECO:0000256" key="4">
    <source>
        <dbReference type="ARBA" id="ARBA00023128"/>
    </source>
</evidence>